<reference evidence="2 3" key="1">
    <citation type="journal article" date="2019" name="Int. J. Syst. Evol. Microbiol.">
        <title>The Global Catalogue of Microorganisms (GCM) 10K type strain sequencing project: providing services to taxonomists for standard genome sequencing and annotation.</title>
        <authorList>
            <consortium name="The Broad Institute Genomics Platform"/>
            <consortium name="The Broad Institute Genome Sequencing Center for Infectious Disease"/>
            <person name="Wu L."/>
            <person name="Ma J."/>
        </authorList>
    </citation>
    <scope>NUCLEOTIDE SEQUENCE [LARGE SCALE GENOMIC DNA]</scope>
    <source>
        <strain evidence="2 3">CGMCC 1.12553</strain>
    </source>
</reference>
<comment type="caution">
    <text evidence="2">The sequence shown here is derived from an EMBL/GenBank/DDBJ whole genome shotgun (WGS) entry which is preliminary data.</text>
</comment>
<feature type="region of interest" description="Disordered" evidence="1">
    <location>
        <begin position="37"/>
        <end position="84"/>
    </location>
</feature>
<dbReference type="Proteomes" id="UP001595921">
    <property type="component" value="Unassembled WGS sequence"/>
</dbReference>
<name>A0ABD5PG42_9EURY</name>
<evidence type="ECO:0000313" key="3">
    <source>
        <dbReference type="Proteomes" id="UP001595921"/>
    </source>
</evidence>
<accession>A0ABD5PG42</accession>
<gene>
    <name evidence="2" type="ORF">ACFO0N_17370</name>
</gene>
<organism evidence="2 3">
    <name type="scientific">Halobium salinum</name>
    <dbReference type="NCBI Taxonomy" id="1364940"/>
    <lineage>
        <taxon>Archaea</taxon>
        <taxon>Methanobacteriati</taxon>
        <taxon>Methanobacteriota</taxon>
        <taxon>Stenosarchaea group</taxon>
        <taxon>Halobacteria</taxon>
        <taxon>Halobacteriales</taxon>
        <taxon>Haloferacaceae</taxon>
        <taxon>Halobium</taxon>
    </lineage>
</organism>
<sequence>MAHRFTARQAPPLPLLEPTSTPGSVLATLATINGETLSPSRVPAVDPPSARSKYGYRRVTGGPPVEPLSADAVPNLRSEDGNDE</sequence>
<evidence type="ECO:0000313" key="2">
    <source>
        <dbReference type="EMBL" id="MFC4359718.1"/>
    </source>
</evidence>
<keyword evidence="3" id="KW-1185">Reference proteome</keyword>
<dbReference type="RefSeq" id="WP_267621419.1">
    <property type="nucleotide sequence ID" value="NZ_JAODIW010000006.1"/>
</dbReference>
<proteinExistence type="predicted"/>
<protein>
    <submittedName>
        <fullName evidence="2">Uncharacterized protein</fullName>
    </submittedName>
</protein>
<dbReference type="EMBL" id="JBHSDS010000008">
    <property type="protein sequence ID" value="MFC4359718.1"/>
    <property type="molecule type" value="Genomic_DNA"/>
</dbReference>
<dbReference type="AlphaFoldDB" id="A0ABD5PG42"/>
<feature type="region of interest" description="Disordered" evidence="1">
    <location>
        <begin position="1"/>
        <end position="22"/>
    </location>
</feature>
<evidence type="ECO:0000256" key="1">
    <source>
        <dbReference type="SAM" id="MobiDB-lite"/>
    </source>
</evidence>